<evidence type="ECO:0000313" key="12">
    <source>
        <dbReference type="Proteomes" id="UP000032545"/>
    </source>
</evidence>
<comment type="catalytic activity">
    <reaction evidence="7">
        <text>hydrogenobyrinate + 2 L-glutamine + 2 ATP + 2 H2O = hydrogenobyrinate a,c-diamide + 2 L-glutamate + 2 ADP + 2 phosphate + 2 H(+)</text>
        <dbReference type="Rhea" id="RHEA:12544"/>
        <dbReference type="ChEBI" id="CHEBI:15377"/>
        <dbReference type="ChEBI" id="CHEBI:15378"/>
        <dbReference type="ChEBI" id="CHEBI:29985"/>
        <dbReference type="ChEBI" id="CHEBI:30616"/>
        <dbReference type="ChEBI" id="CHEBI:43474"/>
        <dbReference type="ChEBI" id="CHEBI:58359"/>
        <dbReference type="ChEBI" id="CHEBI:77873"/>
        <dbReference type="ChEBI" id="CHEBI:77874"/>
        <dbReference type="ChEBI" id="CHEBI:456216"/>
        <dbReference type="EC" id="6.3.5.9"/>
    </reaction>
</comment>
<keyword evidence="3 7" id="KW-0547">Nucleotide-binding</keyword>
<evidence type="ECO:0000259" key="9">
    <source>
        <dbReference type="Pfam" id="PF01656"/>
    </source>
</evidence>
<dbReference type="OrthoDB" id="9764035at2"/>
<comment type="domain">
    <text evidence="7">Comprises of two domains. The C-terminal domain contains the binding site for glutamine and catalyzes the hydrolysis of this substrate to glutamate and ammonia. The N-terminal domain is anticipated to bind ATP and hydrogenobyrinate and catalyzes the ultimate synthesis of the diamide product. The ammonia produced via the glutaminase domain is probably translocated to the adjacent domain via a molecular tunnel, where it reacts with an activated intermediate.</text>
</comment>
<keyword evidence="12" id="KW-1185">Reference proteome</keyword>
<dbReference type="GO" id="GO:0005524">
    <property type="term" value="F:ATP binding"/>
    <property type="evidence" value="ECO:0007669"/>
    <property type="project" value="UniProtKB-UniRule"/>
</dbReference>
<proteinExistence type="inferred from homology"/>
<dbReference type="AlphaFoldDB" id="A0A0D8BM88"/>
<gene>
    <name evidence="7" type="primary">cobB</name>
    <name evidence="11" type="ORF">FF36_00364</name>
</gene>
<name>A0A0D8BM88_9ACTN</name>
<dbReference type="Pfam" id="PF01656">
    <property type="entry name" value="CbiA"/>
    <property type="match status" value="1"/>
</dbReference>
<feature type="site" description="Increases nucleophilicity of active site Cys" evidence="7">
    <location>
        <position position="483"/>
    </location>
</feature>
<dbReference type="PROSITE" id="PS51274">
    <property type="entry name" value="GATASE_COBBQ"/>
    <property type="match status" value="1"/>
</dbReference>
<dbReference type="NCBIfam" id="TIGR00379">
    <property type="entry name" value="cobB"/>
    <property type="match status" value="1"/>
</dbReference>
<dbReference type="InterPro" id="IPR011698">
    <property type="entry name" value="GATase_3"/>
</dbReference>
<evidence type="ECO:0000256" key="6">
    <source>
        <dbReference type="ARBA" id="ARBA00022962"/>
    </source>
</evidence>
<feature type="compositionally biased region" description="Low complexity" evidence="8">
    <location>
        <begin position="528"/>
        <end position="540"/>
    </location>
</feature>
<dbReference type="Proteomes" id="UP000032545">
    <property type="component" value="Unassembled WGS sequence"/>
</dbReference>
<dbReference type="InterPro" id="IPR002586">
    <property type="entry name" value="CobQ/CobB/MinD/ParA_Nub-bd_dom"/>
</dbReference>
<accession>A0A0D8BM88</accession>
<dbReference type="RefSeq" id="WP_082121593.1">
    <property type="nucleotide sequence ID" value="NZ_JYFN01000002.1"/>
</dbReference>
<dbReference type="PATRIC" id="fig|1502723.3.peg.406"/>
<keyword evidence="4 7" id="KW-0067">ATP-binding</keyword>
<dbReference type="EMBL" id="JYFN01000002">
    <property type="protein sequence ID" value="KJE25231.1"/>
    <property type="molecule type" value="Genomic_DNA"/>
</dbReference>
<organism evidence="11 12">
    <name type="scientific">Frankia torreyi</name>
    <dbReference type="NCBI Taxonomy" id="1856"/>
    <lineage>
        <taxon>Bacteria</taxon>
        <taxon>Bacillati</taxon>
        <taxon>Actinomycetota</taxon>
        <taxon>Actinomycetes</taxon>
        <taxon>Frankiales</taxon>
        <taxon>Frankiaceae</taxon>
        <taxon>Frankia</taxon>
    </lineage>
</organism>
<keyword evidence="7" id="KW-0169">Cobalamin biosynthesis</keyword>
<evidence type="ECO:0000256" key="7">
    <source>
        <dbReference type="HAMAP-Rule" id="MF_00027"/>
    </source>
</evidence>
<dbReference type="InterPro" id="IPR004484">
    <property type="entry name" value="CbiA/CobB_synth"/>
</dbReference>
<comment type="caution">
    <text evidence="11">The sequence shown here is derived from an EMBL/GenBank/DDBJ whole genome shotgun (WGS) entry which is preliminary data.</text>
</comment>
<reference evidence="12" key="1">
    <citation type="submission" date="2015-02" db="EMBL/GenBank/DDBJ databases">
        <title>Draft Genome of Frankia sp. CpI1-S.</title>
        <authorList>
            <person name="Oshone R.T."/>
            <person name="Ngom M."/>
            <person name="Ghodhbane-Gtari F."/>
            <person name="Gtari M."/>
            <person name="Morris K."/>
            <person name="Thomas K."/>
            <person name="Sen A."/>
            <person name="Tisa L.S."/>
        </authorList>
    </citation>
    <scope>NUCLEOTIDE SEQUENCE [LARGE SCALE GENOMIC DNA]</scope>
    <source>
        <strain evidence="12">CpI1-S</strain>
    </source>
</reference>
<sequence length="548" mass="55563">MVSAPLALPRLVLAAPTSGAGKTTVTTGLMAALRARGLRVSPHKVGPDYIDPGYHALATGRPGRNLDAVLCGPARLAPLFAHGARGADVAVVEGVMGLFDGVARPQPGEAADHASTAHVARLLDAPVILVVDVSGAARSIAALVAGFRSFDRRIHLAGVILNRVGSPRHRELLTEALGGIGVAVFGAVPREQSVHTPSRHLGLVPAAERRPAALDAVDRLGALVAASCDLDGLLRVARAAPPLRTEAWDPAAALATVGGTAAGRPPRIAVAGGAAFTFGYAEHVELLTAAGADVVAVDPLRDDTLPAGTDALIIGGGFPEEHVGALTANTRLRGEIAAFAARGAPVAAECAGLLYLARSLDGAPMCAVLDVAAVMGPRLTLGYRRAVAATPSPLAPAGSVLAAHEFHRTVLLAPPAGGPPAAWWLPVVDPAPTAPAGATLPPAPPPGSPRLGGAPPVTGPAEAPSRWLAEGFVHRRVHASYLHLHWAGRPQIATGLIAAARAYRRDNAADTRHPDPPSHPGIPDTHGSHGIPGIPGIPGSDGRRPGAA</sequence>
<evidence type="ECO:0000256" key="8">
    <source>
        <dbReference type="SAM" id="MobiDB-lite"/>
    </source>
</evidence>
<dbReference type="NCBIfam" id="NF002204">
    <property type="entry name" value="PRK01077.1"/>
    <property type="match status" value="1"/>
</dbReference>
<dbReference type="GO" id="GO:0043802">
    <property type="term" value="F:hydrogenobyrinic acid a,c-diamide synthase (glutamine-hydrolysing) activity"/>
    <property type="evidence" value="ECO:0007669"/>
    <property type="project" value="UniProtKB-UniRule"/>
</dbReference>
<keyword evidence="5 7" id="KW-0460">Magnesium</keyword>
<dbReference type="GO" id="GO:0042242">
    <property type="term" value="F:cobyrinic acid a,c-diamide synthase activity"/>
    <property type="evidence" value="ECO:0007669"/>
    <property type="project" value="InterPro"/>
</dbReference>
<comment type="cofactor">
    <cofactor evidence="1 7">
        <name>Mg(2+)</name>
        <dbReference type="ChEBI" id="CHEBI:18420"/>
    </cofactor>
</comment>
<evidence type="ECO:0000256" key="3">
    <source>
        <dbReference type="ARBA" id="ARBA00022741"/>
    </source>
</evidence>
<evidence type="ECO:0000256" key="4">
    <source>
        <dbReference type="ARBA" id="ARBA00022840"/>
    </source>
</evidence>
<dbReference type="InterPro" id="IPR027417">
    <property type="entry name" value="P-loop_NTPase"/>
</dbReference>
<dbReference type="CDD" id="cd05388">
    <property type="entry name" value="CobB_N"/>
    <property type="match status" value="1"/>
</dbReference>
<comment type="miscellaneous">
    <text evidence="7">The a and c carboxylates of hydrogenobyrinate are activated for nucleophilic attack via formation of a phosphorylated intermediate by ATP. CobB catalyzes first the amidation of the c-carboxylate, and then that of the a-carboxylate.</text>
</comment>
<evidence type="ECO:0000259" key="10">
    <source>
        <dbReference type="Pfam" id="PF07685"/>
    </source>
</evidence>
<reference evidence="11 12" key="2">
    <citation type="journal article" date="2016" name="Genome Announc.">
        <title>Permanent Draft Genome Sequences for Two Variants of Frankia sp. Strain CpI1, the First Frankia Strain Isolated from Root Nodules of Comptonia peregrina.</title>
        <authorList>
            <person name="Oshone R."/>
            <person name="Hurst S.G.IV."/>
            <person name="Abebe-Akele F."/>
            <person name="Simpson S."/>
            <person name="Morris K."/>
            <person name="Thomas W.K."/>
            <person name="Tisa L.S."/>
        </authorList>
    </citation>
    <scope>NUCLEOTIDE SEQUENCE [LARGE SCALE GENOMIC DNA]</scope>
    <source>
        <strain evidence="12">CpI1-S</strain>
    </source>
</reference>
<dbReference type="HAMAP" id="MF_00027">
    <property type="entry name" value="CobB_CbiA"/>
    <property type="match status" value="1"/>
</dbReference>
<feature type="active site" description="Nucleophile" evidence="7">
    <location>
        <position position="350"/>
    </location>
</feature>
<dbReference type="Pfam" id="PF07685">
    <property type="entry name" value="GATase_3"/>
    <property type="match status" value="1"/>
</dbReference>
<comment type="function">
    <text evidence="7">Catalyzes the ATP-dependent amidation of the two carboxylate groups at positions a and c of hydrogenobyrinate, using either L-glutamine or ammonia as the nitrogen source.</text>
</comment>
<feature type="compositionally biased region" description="Basic and acidic residues" evidence="8">
    <location>
        <begin position="507"/>
        <end position="516"/>
    </location>
</feature>
<dbReference type="InterPro" id="IPR029062">
    <property type="entry name" value="Class_I_gatase-like"/>
</dbReference>
<evidence type="ECO:0000256" key="1">
    <source>
        <dbReference type="ARBA" id="ARBA00001946"/>
    </source>
</evidence>
<dbReference type="SUPFAM" id="SSF52540">
    <property type="entry name" value="P-loop containing nucleoside triphosphate hydrolases"/>
    <property type="match status" value="1"/>
</dbReference>
<dbReference type="PANTHER" id="PTHR43873">
    <property type="entry name" value="COBYRINATE A,C-DIAMIDE SYNTHASE"/>
    <property type="match status" value="1"/>
</dbReference>
<evidence type="ECO:0000256" key="2">
    <source>
        <dbReference type="ARBA" id="ARBA00022598"/>
    </source>
</evidence>
<dbReference type="Gene3D" id="3.40.50.880">
    <property type="match status" value="1"/>
</dbReference>
<evidence type="ECO:0000313" key="11">
    <source>
        <dbReference type="EMBL" id="KJE25231.1"/>
    </source>
</evidence>
<dbReference type="GO" id="GO:0009236">
    <property type="term" value="P:cobalamin biosynthetic process"/>
    <property type="evidence" value="ECO:0007669"/>
    <property type="project" value="UniProtKB-UniRule"/>
</dbReference>
<feature type="region of interest" description="Disordered" evidence="8">
    <location>
        <begin position="435"/>
        <end position="462"/>
    </location>
</feature>
<dbReference type="Gene3D" id="3.40.50.300">
    <property type="entry name" value="P-loop containing nucleotide triphosphate hydrolases"/>
    <property type="match status" value="1"/>
</dbReference>
<dbReference type="UniPathway" id="UPA00148">
    <property type="reaction ID" value="UER00220"/>
</dbReference>
<keyword evidence="6 7" id="KW-0315">Glutamine amidotransferase</keyword>
<dbReference type="SUPFAM" id="SSF52317">
    <property type="entry name" value="Class I glutamine amidotransferase-like"/>
    <property type="match status" value="1"/>
</dbReference>
<feature type="region of interest" description="Disordered" evidence="8">
    <location>
        <begin position="507"/>
        <end position="548"/>
    </location>
</feature>
<dbReference type="EC" id="6.3.5.9" evidence="7"/>
<feature type="domain" description="CobQ/CobB/MinD/ParA nucleotide binding" evidence="9">
    <location>
        <begin position="12"/>
        <end position="201"/>
    </location>
</feature>
<dbReference type="PANTHER" id="PTHR43873:SF1">
    <property type="entry name" value="COBYRINATE A,C-DIAMIDE SYNTHASE"/>
    <property type="match status" value="1"/>
</dbReference>
<feature type="domain" description="CobB/CobQ-like glutamine amidotransferase" evidence="10">
    <location>
        <begin position="267"/>
        <end position="409"/>
    </location>
</feature>
<dbReference type="CDD" id="cd03130">
    <property type="entry name" value="GATase1_CobB"/>
    <property type="match status" value="1"/>
</dbReference>
<comment type="similarity">
    <text evidence="7">Belongs to the CobB/CbiA family.</text>
</comment>
<keyword evidence="2 7" id="KW-0436">Ligase</keyword>
<comment type="pathway">
    <text evidence="7">Cofactor biosynthesis; adenosylcobalamin biosynthesis; cob(II)yrinate a,c-diamide from precorrin-2 (aerobic route): step 9/10.</text>
</comment>
<protein>
    <recommendedName>
        <fullName evidence="7">Hydrogenobyrinate a,c-diamide synthase</fullName>
        <ecNumber evidence="7">6.3.5.9</ecNumber>
    </recommendedName>
    <alternativeName>
        <fullName evidence="7">Hydrogenobyrinic acid a,c-diamide synthase</fullName>
    </alternativeName>
</protein>
<evidence type="ECO:0000256" key="5">
    <source>
        <dbReference type="ARBA" id="ARBA00022842"/>
    </source>
</evidence>